<protein>
    <submittedName>
        <fullName evidence="1">Uncharacterized protein</fullName>
    </submittedName>
</protein>
<dbReference type="Proteomes" id="UP000252355">
    <property type="component" value="Unassembled WGS sequence"/>
</dbReference>
<sequence>MPRITSSSCEAVRGFLALSLCGLLFVLLVPRALWAEKNLLPRLPEVVIEKGHSDSFEVVDCQATSQVVGEEARTSLKVILKNVSASPVASSLKIRALYLLGDHGASLSINGKPMRFDRRNPRFAFALEPGQELTVALEARQNILYNLDALKKEEEEDRRSPSPGRSVQSAFDGLKRFFGKENFGRRYMVGPLVSKWGIFPVPFRRVRLEITVPRDFEGVLPADSPWKRQERGASQVFTFEGTEGFSGAVFLPRQDAAAFRKLQEAAFPASPSARLCR</sequence>
<dbReference type="AlphaFoldDB" id="A0A367ZUE4"/>
<comment type="caution">
    <text evidence="1">The sequence shown here is derived from an EMBL/GenBank/DDBJ whole genome shotgun (WGS) entry which is preliminary data.</text>
</comment>
<name>A0A367ZUE4_9BACT</name>
<proteinExistence type="predicted"/>
<organism evidence="1 2">
    <name type="scientific">Candidatus Ozemobacter sibiricus</name>
    <dbReference type="NCBI Taxonomy" id="2268124"/>
    <lineage>
        <taxon>Bacteria</taxon>
        <taxon>Candidatus Ozemobacteria</taxon>
        <taxon>Candidatus Ozemobacterales</taxon>
        <taxon>Candidatus Ozemobacteraceae</taxon>
        <taxon>Candidatus Ozemobacter</taxon>
    </lineage>
</organism>
<dbReference type="EMBL" id="QOQW01000001">
    <property type="protein sequence ID" value="RCK81666.1"/>
    <property type="molecule type" value="Genomic_DNA"/>
</dbReference>
<accession>A0A367ZUE4</accession>
<evidence type="ECO:0000313" key="1">
    <source>
        <dbReference type="EMBL" id="RCK81666.1"/>
    </source>
</evidence>
<evidence type="ECO:0000313" key="2">
    <source>
        <dbReference type="Proteomes" id="UP000252355"/>
    </source>
</evidence>
<gene>
    <name evidence="1" type="ORF">OZSIB_0800</name>
</gene>
<reference evidence="1 2" key="1">
    <citation type="submission" date="2018-05" db="EMBL/GenBank/DDBJ databases">
        <title>A metagenomic window into the 2 km-deep terrestrial subsurface aquifer revealed taxonomically and functionally diverse microbial community comprising novel uncultured bacterial lineages.</title>
        <authorList>
            <person name="Kadnikov V.V."/>
            <person name="Mardanov A.V."/>
            <person name="Beletsky A.V."/>
            <person name="Banks D."/>
            <person name="Pimenov N.V."/>
            <person name="Frank Y.A."/>
            <person name="Karnachuk O.V."/>
            <person name="Ravin N.V."/>
        </authorList>
    </citation>
    <scope>NUCLEOTIDE SEQUENCE [LARGE SCALE GENOMIC DNA]</scope>
    <source>
        <strain evidence="1">BY5</strain>
    </source>
</reference>